<protein>
    <recommendedName>
        <fullName evidence="1">SAC domain-containing protein</fullName>
    </recommendedName>
</protein>
<reference evidence="2" key="1">
    <citation type="submission" date="2022-12" db="EMBL/GenBank/DDBJ databases">
        <title>Draft genome assemblies for two species of Escallonia (Escalloniales).</title>
        <authorList>
            <person name="Chanderbali A."/>
            <person name="Dervinis C."/>
            <person name="Anghel I."/>
            <person name="Soltis D."/>
            <person name="Soltis P."/>
            <person name="Zapata F."/>
        </authorList>
    </citation>
    <scope>NUCLEOTIDE SEQUENCE</scope>
    <source>
        <strain evidence="2">UCBG64.0493</strain>
        <tissue evidence="2">Leaf</tissue>
    </source>
</reference>
<comment type="caution">
    <text evidence="2">The sequence shown here is derived from an EMBL/GenBank/DDBJ whole genome shotgun (WGS) entry which is preliminary data.</text>
</comment>
<accession>A0AA89BFC8</accession>
<dbReference type="PROSITE" id="PS50275">
    <property type="entry name" value="SAC"/>
    <property type="match status" value="1"/>
</dbReference>
<sequence length="137" mass="15581">MDVPCKARQECSSEKGDSKVELLWEGTMSRKMLIQIHKNSSPMHFEVKSNSNQMSFATLSTQDLLYSSVEARISEREAGTRIWRRDANLEGNTANFIATEQLLEFGGFRSSLLQICSQHHASFNFPFVHKINIETPV</sequence>
<dbReference type="InterPro" id="IPR002013">
    <property type="entry name" value="SAC_dom"/>
</dbReference>
<dbReference type="GO" id="GO:0016791">
    <property type="term" value="F:phosphatase activity"/>
    <property type="evidence" value="ECO:0007669"/>
    <property type="project" value="InterPro"/>
</dbReference>
<organism evidence="2 3">
    <name type="scientific">Escallonia herrerae</name>
    <dbReference type="NCBI Taxonomy" id="1293975"/>
    <lineage>
        <taxon>Eukaryota</taxon>
        <taxon>Viridiplantae</taxon>
        <taxon>Streptophyta</taxon>
        <taxon>Embryophyta</taxon>
        <taxon>Tracheophyta</taxon>
        <taxon>Spermatophyta</taxon>
        <taxon>Magnoliopsida</taxon>
        <taxon>eudicotyledons</taxon>
        <taxon>Gunneridae</taxon>
        <taxon>Pentapetalae</taxon>
        <taxon>asterids</taxon>
        <taxon>campanulids</taxon>
        <taxon>Escalloniales</taxon>
        <taxon>Escalloniaceae</taxon>
        <taxon>Escallonia</taxon>
    </lineage>
</organism>
<gene>
    <name evidence="2" type="ORF">RJ639_027551</name>
</gene>
<keyword evidence="3" id="KW-1185">Reference proteome</keyword>
<dbReference type="Pfam" id="PF02383">
    <property type="entry name" value="Syja_N"/>
    <property type="match status" value="1"/>
</dbReference>
<dbReference type="AlphaFoldDB" id="A0AA89BFC8"/>
<name>A0AA89BFC8_9ASTE</name>
<feature type="domain" description="SAC" evidence="1">
    <location>
        <begin position="1"/>
        <end position="115"/>
    </location>
</feature>
<proteinExistence type="predicted"/>
<evidence type="ECO:0000313" key="2">
    <source>
        <dbReference type="EMBL" id="KAK3038923.1"/>
    </source>
</evidence>
<evidence type="ECO:0000259" key="1">
    <source>
        <dbReference type="PROSITE" id="PS50275"/>
    </source>
</evidence>
<dbReference type="Proteomes" id="UP001188597">
    <property type="component" value="Unassembled WGS sequence"/>
</dbReference>
<dbReference type="EMBL" id="JAVXUP010000087">
    <property type="protein sequence ID" value="KAK3038923.1"/>
    <property type="molecule type" value="Genomic_DNA"/>
</dbReference>
<evidence type="ECO:0000313" key="3">
    <source>
        <dbReference type="Proteomes" id="UP001188597"/>
    </source>
</evidence>